<dbReference type="EMBL" id="JANBPY010000847">
    <property type="protein sequence ID" value="KAJ1963271.1"/>
    <property type="molecule type" value="Genomic_DNA"/>
</dbReference>
<sequence length="197" mass="21915">MAFSDRYYRESRDTERIYMHNSAHGGHPTLRSLPQSSPRAITSGGSSSGVTICTAVPDSGHHFIPVSVTSDSVTYERSQPSSYVPVKSNSLAPASSDLKQNGQAYTMTLTWKGDKPESVDHQAHGAKFGIHAVGKSTTTPIYTYVYENETTDCFDRIFNLPEDADTSRYRVDYDKKTGRMTAIFPKKKNQFASLFRL</sequence>
<reference evidence="2" key="1">
    <citation type="submission" date="2022-07" db="EMBL/GenBank/DDBJ databases">
        <title>Phylogenomic reconstructions and comparative analyses of Kickxellomycotina fungi.</title>
        <authorList>
            <person name="Reynolds N.K."/>
            <person name="Stajich J.E."/>
            <person name="Barry K."/>
            <person name="Grigoriev I.V."/>
            <person name="Crous P."/>
            <person name="Smith M.E."/>
        </authorList>
    </citation>
    <scope>NUCLEOTIDE SEQUENCE</scope>
    <source>
        <strain evidence="2">RSA 1196</strain>
    </source>
</reference>
<accession>A0A9W8APQ0</accession>
<proteinExistence type="predicted"/>
<comment type="caution">
    <text evidence="2">The sequence shown here is derived from an EMBL/GenBank/DDBJ whole genome shotgun (WGS) entry which is preliminary data.</text>
</comment>
<evidence type="ECO:0000313" key="2">
    <source>
        <dbReference type="EMBL" id="KAJ1963271.1"/>
    </source>
</evidence>
<feature type="region of interest" description="Disordered" evidence="1">
    <location>
        <begin position="21"/>
        <end position="48"/>
    </location>
</feature>
<evidence type="ECO:0000256" key="1">
    <source>
        <dbReference type="SAM" id="MobiDB-lite"/>
    </source>
</evidence>
<dbReference type="Gene3D" id="2.60.40.790">
    <property type="match status" value="1"/>
</dbReference>
<dbReference type="AlphaFoldDB" id="A0A9W8APQ0"/>
<evidence type="ECO:0000313" key="3">
    <source>
        <dbReference type="Proteomes" id="UP001150925"/>
    </source>
</evidence>
<dbReference type="Proteomes" id="UP001150925">
    <property type="component" value="Unassembled WGS sequence"/>
</dbReference>
<name>A0A9W8APQ0_9FUNG</name>
<gene>
    <name evidence="2" type="ORF">IWQ62_003272</name>
</gene>
<organism evidence="2 3">
    <name type="scientific">Dispira parvispora</name>
    <dbReference type="NCBI Taxonomy" id="1520584"/>
    <lineage>
        <taxon>Eukaryota</taxon>
        <taxon>Fungi</taxon>
        <taxon>Fungi incertae sedis</taxon>
        <taxon>Zoopagomycota</taxon>
        <taxon>Kickxellomycotina</taxon>
        <taxon>Dimargaritomycetes</taxon>
        <taxon>Dimargaritales</taxon>
        <taxon>Dimargaritaceae</taxon>
        <taxon>Dispira</taxon>
    </lineage>
</organism>
<dbReference type="InterPro" id="IPR008978">
    <property type="entry name" value="HSP20-like_chaperone"/>
</dbReference>
<keyword evidence="3" id="KW-1185">Reference proteome</keyword>
<protein>
    <submittedName>
        <fullName evidence="2">Uncharacterized protein</fullName>
    </submittedName>
</protein>